<evidence type="ECO:0000313" key="2">
    <source>
        <dbReference type="EMBL" id="SHJ17482.1"/>
    </source>
</evidence>
<protein>
    <recommendedName>
        <fullName evidence="4">Membrane domain of glycerophosphoryl diester phosphodiesterase</fullName>
    </recommendedName>
</protein>
<feature type="transmembrane region" description="Helical" evidence="1">
    <location>
        <begin position="210"/>
        <end position="230"/>
    </location>
</feature>
<dbReference type="EMBL" id="FQZP01000029">
    <property type="protein sequence ID" value="SHJ17482.1"/>
    <property type="molecule type" value="Genomic_DNA"/>
</dbReference>
<reference evidence="2 3" key="1">
    <citation type="submission" date="2016-11" db="EMBL/GenBank/DDBJ databases">
        <authorList>
            <person name="Varghese N."/>
            <person name="Submissions S."/>
        </authorList>
    </citation>
    <scope>NUCLEOTIDE SEQUENCE [LARGE SCALE GENOMIC DNA]</scope>
    <source>
        <strain evidence="2 3">DSM 19027</strain>
    </source>
</reference>
<keyword evidence="3" id="KW-1185">Reference proteome</keyword>
<feature type="transmembrane region" description="Helical" evidence="1">
    <location>
        <begin position="169"/>
        <end position="189"/>
    </location>
</feature>
<proteinExistence type="predicted"/>
<dbReference type="OrthoDB" id="1852280at2"/>
<dbReference type="RefSeq" id="WP_149678913.1">
    <property type="nucleotide sequence ID" value="NZ_FQZP01000029.1"/>
</dbReference>
<feature type="transmembrane region" description="Helical" evidence="1">
    <location>
        <begin position="85"/>
        <end position="110"/>
    </location>
</feature>
<evidence type="ECO:0008006" key="4">
    <source>
        <dbReference type="Google" id="ProtNLM"/>
    </source>
</evidence>
<keyword evidence="1" id="KW-0812">Transmembrane</keyword>
<dbReference type="Proteomes" id="UP000324781">
    <property type="component" value="Unassembled WGS sequence"/>
</dbReference>
<dbReference type="AlphaFoldDB" id="A0A1M6H5Q9"/>
<keyword evidence="1" id="KW-0472">Membrane</keyword>
<sequence>MADEPIFERAPGEKYEDNRSRLNVFFGVFTRKFWKLITLNFMFILFNLPAIIISYFLCTFLVMLFMPEAGNSAEEFSLLVLYSGFPTVMFFMAVPLITVGPAQAGLTYLLRCYSYEMPTFDWSDFKDKMKENLKQGIFASLINLFILLFLIMDLYLYPQVSGGNALFSVANGLMIMVFILFLMASLYIYPMMVTYRLRLRDIYKNAVLFALARFVPNLAVLILCFLLVIGPSLVFSATSSSIVLALIYVYYLALGFTLPGLVINFMINPAMDKYLNKPKQGG</sequence>
<accession>A0A1M6H5Q9</accession>
<name>A0A1M6H5Q9_9FIRM</name>
<feature type="transmembrane region" description="Helical" evidence="1">
    <location>
        <begin position="41"/>
        <end position="65"/>
    </location>
</feature>
<feature type="transmembrane region" description="Helical" evidence="1">
    <location>
        <begin position="136"/>
        <end position="157"/>
    </location>
</feature>
<keyword evidence="1" id="KW-1133">Transmembrane helix</keyword>
<evidence type="ECO:0000256" key="1">
    <source>
        <dbReference type="SAM" id="Phobius"/>
    </source>
</evidence>
<evidence type="ECO:0000313" key="3">
    <source>
        <dbReference type="Proteomes" id="UP000324781"/>
    </source>
</evidence>
<feature type="transmembrane region" description="Helical" evidence="1">
    <location>
        <begin position="242"/>
        <end position="267"/>
    </location>
</feature>
<organism evidence="2 3">
    <name type="scientific">Thermoclostridium caenicola</name>
    <dbReference type="NCBI Taxonomy" id="659425"/>
    <lineage>
        <taxon>Bacteria</taxon>
        <taxon>Bacillati</taxon>
        <taxon>Bacillota</taxon>
        <taxon>Clostridia</taxon>
        <taxon>Eubacteriales</taxon>
        <taxon>Oscillospiraceae</taxon>
        <taxon>Thermoclostridium</taxon>
    </lineage>
</organism>
<gene>
    <name evidence="2" type="ORF">SAMN05444373_102933</name>
</gene>